<sequence length="96" mass="10722">MIFEIPLDHFPQPYSMAKTFQLGPRAAPSMPQLLLERPTTFTLQIASQSSPIQVQFARSQELKQIASATVSAVRDSATHVVGRFLSCQPTFWRSNS</sequence>
<proteinExistence type="predicted"/>
<name>A0AA39LUD8_9BILA</name>
<accession>A0AA39LUD8</accession>
<protein>
    <submittedName>
        <fullName evidence="1">Uncharacterized protein</fullName>
    </submittedName>
</protein>
<organism evidence="1 2">
    <name type="scientific">Steinernema hermaphroditum</name>
    <dbReference type="NCBI Taxonomy" id="289476"/>
    <lineage>
        <taxon>Eukaryota</taxon>
        <taxon>Metazoa</taxon>
        <taxon>Ecdysozoa</taxon>
        <taxon>Nematoda</taxon>
        <taxon>Chromadorea</taxon>
        <taxon>Rhabditida</taxon>
        <taxon>Tylenchina</taxon>
        <taxon>Panagrolaimomorpha</taxon>
        <taxon>Strongyloidoidea</taxon>
        <taxon>Steinernematidae</taxon>
        <taxon>Steinernema</taxon>
    </lineage>
</organism>
<reference evidence="1" key="1">
    <citation type="submission" date="2023-06" db="EMBL/GenBank/DDBJ databases">
        <title>Genomic analysis of the entomopathogenic nematode Steinernema hermaphroditum.</title>
        <authorList>
            <person name="Schwarz E.M."/>
            <person name="Heppert J.K."/>
            <person name="Baniya A."/>
            <person name="Schwartz H.T."/>
            <person name="Tan C.-H."/>
            <person name="Antoshechkin I."/>
            <person name="Sternberg P.W."/>
            <person name="Goodrich-Blair H."/>
            <person name="Dillman A.R."/>
        </authorList>
    </citation>
    <scope>NUCLEOTIDE SEQUENCE</scope>
    <source>
        <strain evidence="1">PS9179</strain>
        <tissue evidence="1">Whole animal</tissue>
    </source>
</reference>
<dbReference type="EMBL" id="JAUCMV010000003">
    <property type="protein sequence ID" value="KAK0410521.1"/>
    <property type="molecule type" value="Genomic_DNA"/>
</dbReference>
<dbReference type="Proteomes" id="UP001175271">
    <property type="component" value="Unassembled WGS sequence"/>
</dbReference>
<comment type="caution">
    <text evidence="1">The sequence shown here is derived from an EMBL/GenBank/DDBJ whole genome shotgun (WGS) entry which is preliminary data.</text>
</comment>
<dbReference type="AlphaFoldDB" id="A0AA39LUD8"/>
<evidence type="ECO:0000313" key="2">
    <source>
        <dbReference type="Proteomes" id="UP001175271"/>
    </source>
</evidence>
<evidence type="ECO:0000313" key="1">
    <source>
        <dbReference type="EMBL" id="KAK0410521.1"/>
    </source>
</evidence>
<keyword evidence="2" id="KW-1185">Reference proteome</keyword>
<gene>
    <name evidence="1" type="ORF">QR680_005172</name>
</gene>